<accession>A0A9W8CDI2</accession>
<comment type="caution">
    <text evidence="1">The sequence shown here is derived from an EMBL/GenBank/DDBJ whole genome shotgun (WGS) entry which is preliminary data.</text>
</comment>
<keyword evidence="2" id="KW-1185">Reference proteome</keyword>
<evidence type="ECO:0000313" key="1">
    <source>
        <dbReference type="EMBL" id="KAJ1254768.1"/>
    </source>
</evidence>
<evidence type="ECO:0000313" key="2">
    <source>
        <dbReference type="Proteomes" id="UP001164776"/>
    </source>
</evidence>
<sequence>MAFCPFFKEVWTTIWHYFQLPTIQQPSTRIDLKKWCTLMTDCNDGTLAKERAQIIVYTAWNIWKERCRREFDNVITQTSTQIAANAQLDIRSFCQVLEGRD</sequence>
<dbReference type="OrthoDB" id="1002691at2759"/>
<dbReference type="Proteomes" id="UP001164776">
    <property type="component" value="Unassembled WGS sequence"/>
</dbReference>
<reference evidence="1 2" key="1">
    <citation type="submission" date="2022-10" db="EMBL/GenBank/DDBJ databases">
        <title>WGS assembly of Paspalum vaginatum 540-79.</title>
        <authorList>
            <person name="Sun G."/>
            <person name="Wase N."/>
            <person name="Shu S."/>
            <person name="Jenkins J."/>
            <person name="Zhou B."/>
            <person name="Torres-Rodriguez J."/>
            <person name="Chen C."/>
            <person name="Sandor L."/>
            <person name="Plott C."/>
            <person name="Yoshinga Y."/>
            <person name="Daum C."/>
            <person name="Qi P."/>
            <person name="Barry K."/>
            <person name="Lipzen A."/>
            <person name="Berry L."/>
            <person name="Pedersen C."/>
            <person name="Gottilla T."/>
            <person name="Foltz A."/>
            <person name="Yu H."/>
            <person name="O'Malley R."/>
            <person name="Zhang C."/>
            <person name="Devos K."/>
            <person name="Sigmon B."/>
            <person name="Yu B."/>
            <person name="Obata T."/>
            <person name="Schmutz J."/>
            <person name="Schnable J."/>
        </authorList>
    </citation>
    <scope>NUCLEOTIDE SEQUENCE [LARGE SCALE GENOMIC DNA]</scope>
    <source>
        <strain evidence="2">cv. 540-79</strain>
    </source>
</reference>
<organism evidence="1 2">
    <name type="scientific">Paspalum vaginatum</name>
    <name type="common">seashore paspalum</name>
    <dbReference type="NCBI Taxonomy" id="158149"/>
    <lineage>
        <taxon>Eukaryota</taxon>
        <taxon>Viridiplantae</taxon>
        <taxon>Streptophyta</taxon>
        <taxon>Embryophyta</taxon>
        <taxon>Tracheophyta</taxon>
        <taxon>Spermatophyta</taxon>
        <taxon>Magnoliopsida</taxon>
        <taxon>Liliopsida</taxon>
        <taxon>Poales</taxon>
        <taxon>Poaceae</taxon>
        <taxon>PACMAD clade</taxon>
        <taxon>Panicoideae</taxon>
        <taxon>Andropogonodae</taxon>
        <taxon>Paspaleae</taxon>
        <taxon>Paspalinae</taxon>
        <taxon>Paspalum</taxon>
    </lineage>
</organism>
<dbReference type="EMBL" id="MU629898">
    <property type="protein sequence ID" value="KAJ1254768.1"/>
    <property type="molecule type" value="Genomic_DNA"/>
</dbReference>
<dbReference type="AlphaFoldDB" id="A0A9W8CDI2"/>
<protein>
    <submittedName>
        <fullName evidence="1">Uncharacterized protein</fullName>
    </submittedName>
</protein>
<name>A0A9W8CDI2_9POAL</name>
<proteinExistence type="predicted"/>
<gene>
    <name evidence="1" type="ORF">BS78_K328000</name>
</gene>